<evidence type="ECO:0000313" key="1">
    <source>
        <dbReference type="EMBL" id="VDP78030.1"/>
    </source>
</evidence>
<dbReference type="GO" id="GO:0003677">
    <property type="term" value="F:DNA binding"/>
    <property type="evidence" value="ECO:0007669"/>
    <property type="project" value="InterPro"/>
</dbReference>
<dbReference type="Gene3D" id="1.10.8.60">
    <property type="match status" value="1"/>
</dbReference>
<dbReference type="AlphaFoldDB" id="A0A183PWQ3"/>
<dbReference type="EMBL" id="UZAL01041121">
    <property type="protein sequence ID" value="VDP78030.1"/>
    <property type="molecule type" value="Genomic_DNA"/>
</dbReference>
<protein>
    <submittedName>
        <fullName evidence="1">Uncharacterized protein</fullName>
    </submittedName>
</protein>
<gene>
    <name evidence="1" type="ORF">SMTD_LOCUS18789</name>
</gene>
<dbReference type="InterPro" id="IPR016266">
    <property type="entry name" value="POLE2"/>
</dbReference>
<dbReference type="InterPro" id="IPR024639">
    <property type="entry name" value="DNA_pol_e_bsu_N"/>
</dbReference>
<keyword evidence="2" id="KW-1185">Reference proteome</keyword>
<dbReference type="Pfam" id="PF12213">
    <property type="entry name" value="Dpoe2NT"/>
    <property type="match status" value="1"/>
</dbReference>
<reference evidence="1 2" key="1">
    <citation type="submission" date="2018-11" db="EMBL/GenBank/DDBJ databases">
        <authorList>
            <consortium name="Pathogen Informatics"/>
        </authorList>
    </citation>
    <scope>NUCLEOTIDE SEQUENCE [LARGE SCALE GENOMIC DNA]</scope>
    <source>
        <strain>Denwood</strain>
        <strain evidence="2">Zambia</strain>
    </source>
</reference>
<evidence type="ECO:0000313" key="2">
    <source>
        <dbReference type="Proteomes" id="UP000269396"/>
    </source>
</evidence>
<accession>A0A183PWQ3</accession>
<name>A0A183PWQ3_9TREM</name>
<dbReference type="GO" id="GO:0042276">
    <property type="term" value="P:error-prone translesion synthesis"/>
    <property type="evidence" value="ECO:0007669"/>
    <property type="project" value="TreeGrafter"/>
</dbReference>
<dbReference type="GO" id="GO:0008622">
    <property type="term" value="C:epsilon DNA polymerase complex"/>
    <property type="evidence" value="ECO:0007669"/>
    <property type="project" value="InterPro"/>
</dbReference>
<feature type="non-terminal residue" evidence="1">
    <location>
        <position position="1"/>
    </location>
</feature>
<dbReference type="PANTHER" id="PTHR12708">
    <property type="entry name" value="DNA POLYMERASE EPSILON SUBUNIT B"/>
    <property type="match status" value="1"/>
</dbReference>
<proteinExistence type="predicted"/>
<dbReference type="GO" id="GO:0006261">
    <property type="term" value="P:DNA-templated DNA replication"/>
    <property type="evidence" value="ECO:0007669"/>
    <property type="project" value="InterPro"/>
</dbReference>
<sequence>EVSKSDVDKPFKLNGLFLAPDASQYILSIVQRVEPGKRQKVLRKLVETILKQKIDNNRITKALCEAAIKECRAEHSTDNIVLYVVDAFSVIYQRISRHQLFSQTAALDGSHSTNYRLRPIEYLLASGSRIDSAVVLGLISQLREGKWYAEDPSGIVQLNLQQAIFHEVRFAKIYVCRLDEMV</sequence>
<dbReference type="Proteomes" id="UP000269396">
    <property type="component" value="Unassembled WGS sequence"/>
</dbReference>
<dbReference type="PANTHER" id="PTHR12708:SF0">
    <property type="entry name" value="DNA POLYMERASE EPSILON SUBUNIT 2"/>
    <property type="match status" value="1"/>
</dbReference>
<organism evidence="1 2">
    <name type="scientific">Schistosoma mattheei</name>
    <dbReference type="NCBI Taxonomy" id="31246"/>
    <lineage>
        <taxon>Eukaryota</taxon>
        <taxon>Metazoa</taxon>
        <taxon>Spiralia</taxon>
        <taxon>Lophotrochozoa</taxon>
        <taxon>Platyhelminthes</taxon>
        <taxon>Trematoda</taxon>
        <taxon>Digenea</taxon>
        <taxon>Strigeidida</taxon>
        <taxon>Schistosomatoidea</taxon>
        <taxon>Schistosomatidae</taxon>
        <taxon>Schistosoma</taxon>
    </lineage>
</organism>
<dbReference type="STRING" id="31246.A0A183PWQ3"/>